<dbReference type="Proteomes" id="UP000001007">
    <property type="component" value="Chromosome"/>
</dbReference>
<dbReference type="SUPFAM" id="SSF53335">
    <property type="entry name" value="S-adenosyl-L-methionine-dependent methyltransferases"/>
    <property type="match status" value="1"/>
</dbReference>
<accession>Q8KB80</accession>
<sequence length="161" mass="18619">MTEKIYTEENGEYLKNNPTWHVEDSPWKAKQILKMLNSNPINPKSIAEIGCGAGEILNQLHLSMPNYVSFTGYDISSDAIRLAKTREKERLEFKHENFLETSARFDLLLMIDVFEHVDDYLGFLKLSKSKAKNTIFHIPLDISVQAILRNKLMSRLRYIDG</sequence>
<dbReference type="OrthoDB" id="9770553at2"/>
<dbReference type="RefSeq" id="WP_010933567.1">
    <property type="nucleotide sequence ID" value="NC_002932.3"/>
</dbReference>
<dbReference type="EnsemblBacteria" id="AAM73128">
    <property type="protein sequence ID" value="AAM73128"/>
    <property type="gene ID" value="CT1909"/>
</dbReference>
<gene>
    <name evidence="1" type="ordered locus">CT1909</name>
</gene>
<dbReference type="eggNOG" id="COG2227">
    <property type="taxonomic scope" value="Bacteria"/>
</dbReference>
<evidence type="ECO:0000313" key="1">
    <source>
        <dbReference type="EMBL" id="AAM73128.1"/>
    </source>
</evidence>
<protein>
    <submittedName>
        <fullName evidence="1">Uncharacterized protein</fullName>
    </submittedName>
</protein>
<dbReference type="CDD" id="cd02440">
    <property type="entry name" value="AdoMet_MTases"/>
    <property type="match status" value="1"/>
</dbReference>
<dbReference type="Gene3D" id="3.40.50.150">
    <property type="entry name" value="Vaccinia Virus protein VP39"/>
    <property type="match status" value="1"/>
</dbReference>
<dbReference type="EMBL" id="AE006470">
    <property type="protein sequence ID" value="AAM73128.1"/>
    <property type="molecule type" value="Genomic_DNA"/>
</dbReference>
<dbReference type="InterPro" id="IPR029063">
    <property type="entry name" value="SAM-dependent_MTases_sf"/>
</dbReference>
<dbReference type="KEGG" id="cte:CT1909"/>
<dbReference type="SMR" id="Q8KB80"/>
<organism evidence="1 2">
    <name type="scientific">Chlorobaculum tepidum (strain ATCC 49652 / DSM 12025 / NBRC 103806 / TLS)</name>
    <name type="common">Chlorobium tepidum</name>
    <dbReference type="NCBI Taxonomy" id="194439"/>
    <lineage>
        <taxon>Bacteria</taxon>
        <taxon>Pseudomonadati</taxon>
        <taxon>Chlorobiota</taxon>
        <taxon>Chlorobiia</taxon>
        <taxon>Chlorobiales</taxon>
        <taxon>Chlorobiaceae</taxon>
        <taxon>Chlorobaculum</taxon>
    </lineage>
</organism>
<reference evidence="1 2" key="1">
    <citation type="journal article" date="2002" name="Proc. Natl. Acad. Sci. U.S.A.">
        <title>The complete genome sequence of Chlorobium tepidum TLS, a photosynthetic, anaerobic, green-sulfur bacterium.</title>
        <authorList>
            <person name="Eisen J.A."/>
            <person name="Nelson K.E."/>
            <person name="Paulsen I.T."/>
            <person name="Heidelberg J.F."/>
            <person name="Wu M."/>
            <person name="Dodson R.J."/>
            <person name="Deboy R."/>
            <person name="Gwinn M.L."/>
            <person name="Nelson W.C."/>
            <person name="Haft D.H."/>
            <person name="Hickey E.K."/>
            <person name="Peterson J.D."/>
            <person name="Durkin A.S."/>
            <person name="Kolonay J.L."/>
            <person name="Yang F."/>
            <person name="Holt I."/>
            <person name="Umayam L.A."/>
            <person name="Mason T."/>
            <person name="Brenner M."/>
            <person name="Shea T.P."/>
            <person name="Parksey D."/>
            <person name="Nierman W.C."/>
            <person name="Feldblyum T.V."/>
            <person name="Hansen C.L."/>
            <person name="Craven M.B."/>
            <person name="Radune D."/>
            <person name="Vamathevan J."/>
            <person name="Khouri H."/>
            <person name="White O."/>
            <person name="Gruber T.M."/>
            <person name="Ketchum K.A."/>
            <person name="Venter J.C."/>
            <person name="Tettelin H."/>
            <person name="Bryant D.A."/>
            <person name="Fraser C.M."/>
        </authorList>
    </citation>
    <scope>NUCLEOTIDE SEQUENCE [LARGE SCALE GENOMIC DNA]</scope>
    <source>
        <strain evidence="2">ATCC 49652 / DSM 12025 / NBRC 103806 / TLS</strain>
    </source>
</reference>
<name>Q8KB80_CHLTE</name>
<keyword evidence="2" id="KW-1185">Reference proteome</keyword>
<proteinExistence type="predicted"/>
<evidence type="ECO:0000313" key="2">
    <source>
        <dbReference type="Proteomes" id="UP000001007"/>
    </source>
</evidence>
<dbReference type="HOGENOM" id="CLU_1640776_0_0_10"/>
<dbReference type="Pfam" id="PF13489">
    <property type="entry name" value="Methyltransf_23"/>
    <property type="match status" value="1"/>
</dbReference>
<dbReference type="AlphaFoldDB" id="Q8KB80"/>